<sequence>MPRRQVLRHHRTEPPTSAPVRPGEPRRRTGPDSGDSLSPEATGARVRPTPISRYAGPRCVSPHLRFCSTQREVPFVAVVLAHWIEDDAQVLVAERYRLHASLGRGGMGEVWRATDEVLGRAVAVKLLLGDGSESEAAARFRLEAQTAARLSHPYVVAVFDFGAWNNRFYLVMELVEGNSLAQELTAAGTLGAERVAAVAAQAAAGLAAAHRQGIVHRDIKPGNLLSDAEGTVKIGDFGIARFVDDPSSALTTAGQIIGTSLYLAPERALGRPASAASDVYSLGCVLYQLLTGRPPFRAETATVTLHQHIDTPPVPPRQHGVQLPPAFENYLLGLLAKRPEDRPTAQQVADWFGTGAWRGRPEPLPMPSPSAVEPPSTTTHRLPSPPPPSSPFPTPSTGRRARQRGGVRALVTRRPRVAGAVGGVVLFLLALLAGMTVFSPDNSATETRPPAMSPTPDPETTPTPSPTPTPTPTPTPSVLTTPSANPSLTEDPDRKPGKDKQDKQDKEDDEGDGDGEDD</sequence>
<dbReference type="InterPro" id="IPR011009">
    <property type="entry name" value="Kinase-like_dom_sf"/>
</dbReference>
<dbReference type="SUPFAM" id="SSF56112">
    <property type="entry name" value="Protein kinase-like (PK-like)"/>
    <property type="match status" value="1"/>
</dbReference>
<evidence type="ECO:0000256" key="8">
    <source>
        <dbReference type="SAM" id="MobiDB-lite"/>
    </source>
</evidence>
<feature type="region of interest" description="Disordered" evidence="8">
    <location>
        <begin position="1"/>
        <end position="52"/>
    </location>
</feature>
<dbReference type="PANTHER" id="PTHR43289">
    <property type="entry name" value="MITOGEN-ACTIVATED PROTEIN KINASE KINASE KINASE 20-RELATED"/>
    <property type="match status" value="1"/>
</dbReference>
<feature type="binding site" evidence="7">
    <location>
        <position position="125"/>
    </location>
    <ligand>
        <name>ATP</name>
        <dbReference type="ChEBI" id="CHEBI:30616"/>
    </ligand>
</feature>
<dbReference type="Gene3D" id="3.30.200.20">
    <property type="entry name" value="Phosphorylase Kinase, domain 1"/>
    <property type="match status" value="1"/>
</dbReference>
<organism evidence="11 12">
    <name type="scientific">Streptomyces scabichelini</name>
    <dbReference type="NCBI Taxonomy" id="2711217"/>
    <lineage>
        <taxon>Bacteria</taxon>
        <taxon>Bacillati</taxon>
        <taxon>Actinomycetota</taxon>
        <taxon>Actinomycetes</taxon>
        <taxon>Kitasatosporales</taxon>
        <taxon>Streptomycetaceae</taxon>
        <taxon>Streptomyces</taxon>
    </lineage>
</organism>
<keyword evidence="9" id="KW-1133">Transmembrane helix</keyword>
<keyword evidence="12" id="KW-1185">Reference proteome</keyword>
<dbReference type="GO" id="GO:0005524">
    <property type="term" value="F:ATP binding"/>
    <property type="evidence" value="ECO:0007669"/>
    <property type="project" value="UniProtKB-UniRule"/>
</dbReference>
<keyword evidence="3" id="KW-0808">Transferase</keyword>
<name>A0A6G4VCV4_9ACTN</name>
<feature type="compositionally biased region" description="Basic and acidic residues" evidence="8">
    <location>
        <begin position="491"/>
        <end position="506"/>
    </location>
</feature>
<gene>
    <name evidence="11" type="ORF">G5C60_31200</name>
</gene>
<evidence type="ECO:0000259" key="10">
    <source>
        <dbReference type="PROSITE" id="PS50011"/>
    </source>
</evidence>
<keyword evidence="6 7" id="KW-0067">ATP-binding</keyword>
<dbReference type="Proteomes" id="UP000472335">
    <property type="component" value="Unassembled WGS sequence"/>
</dbReference>
<evidence type="ECO:0000313" key="12">
    <source>
        <dbReference type="Proteomes" id="UP000472335"/>
    </source>
</evidence>
<dbReference type="EMBL" id="JAAKZY010000121">
    <property type="protein sequence ID" value="NGO11952.1"/>
    <property type="molecule type" value="Genomic_DNA"/>
</dbReference>
<evidence type="ECO:0000256" key="2">
    <source>
        <dbReference type="ARBA" id="ARBA00022527"/>
    </source>
</evidence>
<dbReference type="Pfam" id="PF00069">
    <property type="entry name" value="Pkinase"/>
    <property type="match status" value="1"/>
</dbReference>
<dbReference type="InterPro" id="IPR000719">
    <property type="entry name" value="Prot_kinase_dom"/>
</dbReference>
<evidence type="ECO:0000256" key="1">
    <source>
        <dbReference type="ARBA" id="ARBA00012513"/>
    </source>
</evidence>
<dbReference type="SMART" id="SM00220">
    <property type="entry name" value="S_TKc"/>
    <property type="match status" value="1"/>
</dbReference>
<evidence type="ECO:0000256" key="7">
    <source>
        <dbReference type="PROSITE-ProRule" id="PRU10141"/>
    </source>
</evidence>
<protein>
    <recommendedName>
        <fullName evidence="1">non-specific serine/threonine protein kinase</fullName>
        <ecNumber evidence="1">2.7.11.1</ecNumber>
    </recommendedName>
</protein>
<dbReference type="AlphaFoldDB" id="A0A6G4VCV4"/>
<dbReference type="CDD" id="cd14014">
    <property type="entry name" value="STKc_PknB_like"/>
    <property type="match status" value="1"/>
</dbReference>
<feature type="transmembrane region" description="Helical" evidence="9">
    <location>
        <begin position="417"/>
        <end position="438"/>
    </location>
</feature>
<evidence type="ECO:0000256" key="4">
    <source>
        <dbReference type="ARBA" id="ARBA00022741"/>
    </source>
</evidence>
<dbReference type="EC" id="2.7.11.1" evidence="1"/>
<feature type="region of interest" description="Disordered" evidence="8">
    <location>
        <begin position="441"/>
        <end position="518"/>
    </location>
</feature>
<keyword evidence="5 11" id="KW-0418">Kinase</keyword>
<evidence type="ECO:0000256" key="5">
    <source>
        <dbReference type="ARBA" id="ARBA00022777"/>
    </source>
</evidence>
<feature type="compositionally biased region" description="Basic residues" evidence="8">
    <location>
        <begin position="1"/>
        <end position="11"/>
    </location>
</feature>
<keyword evidence="4 7" id="KW-0547">Nucleotide-binding</keyword>
<feature type="compositionally biased region" description="Basic residues" evidence="8">
    <location>
        <begin position="399"/>
        <end position="410"/>
    </location>
</feature>
<dbReference type="PROSITE" id="PS00107">
    <property type="entry name" value="PROTEIN_KINASE_ATP"/>
    <property type="match status" value="1"/>
</dbReference>
<dbReference type="FunFam" id="1.10.510.10:FF:000021">
    <property type="entry name" value="Serine/threonine protein kinase"/>
    <property type="match status" value="1"/>
</dbReference>
<evidence type="ECO:0000256" key="3">
    <source>
        <dbReference type="ARBA" id="ARBA00022679"/>
    </source>
</evidence>
<feature type="compositionally biased region" description="Acidic residues" evidence="8">
    <location>
        <begin position="507"/>
        <end position="518"/>
    </location>
</feature>
<feature type="compositionally biased region" description="Pro residues" evidence="8">
    <location>
        <begin position="451"/>
        <end position="475"/>
    </location>
</feature>
<keyword evidence="9" id="KW-0472">Membrane</keyword>
<comment type="caution">
    <text evidence="11">The sequence shown here is derived from an EMBL/GenBank/DDBJ whole genome shotgun (WGS) entry which is preliminary data.</text>
</comment>
<dbReference type="PROSITE" id="PS50011">
    <property type="entry name" value="PROTEIN_KINASE_DOM"/>
    <property type="match status" value="1"/>
</dbReference>
<feature type="domain" description="Protein kinase" evidence="10">
    <location>
        <begin position="96"/>
        <end position="352"/>
    </location>
</feature>
<feature type="region of interest" description="Disordered" evidence="8">
    <location>
        <begin position="355"/>
        <end position="410"/>
    </location>
</feature>
<accession>A0A6G4VCV4</accession>
<keyword evidence="2 11" id="KW-0723">Serine/threonine-protein kinase</keyword>
<reference evidence="11 12" key="1">
    <citation type="submission" date="2020-02" db="EMBL/GenBank/DDBJ databases">
        <title>Whole-genome analyses of novel actinobacteria.</title>
        <authorList>
            <person name="Sahin N."/>
            <person name="Gencbay T."/>
        </authorList>
    </citation>
    <scope>NUCLEOTIDE SEQUENCE [LARGE SCALE GENOMIC DNA]</scope>
    <source>
        <strain evidence="11 12">HC44</strain>
    </source>
</reference>
<dbReference type="GO" id="GO:0004674">
    <property type="term" value="F:protein serine/threonine kinase activity"/>
    <property type="evidence" value="ECO:0007669"/>
    <property type="project" value="UniProtKB-KW"/>
</dbReference>
<dbReference type="Gene3D" id="1.10.510.10">
    <property type="entry name" value="Transferase(Phosphotransferase) domain 1"/>
    <property type="match status" value="1"/>
</dbReference>
<feature type="compositionally biased region" description="Pro residues" evidence="8">
    <location>
        <begin position="383"/>
        <end position="394"/>
    </location>
</feature>
<dbReference type="PANTHER" id="PTHR43289:SF6">
    <property type="entry name" value="SERINE_THREONINE-PROTEIN KINASE NEKL-3"/>
    <property type="match status" value="1"/>
</dbReference>
<evidence type="ECO:0000313" key="11">
    <source>
        <dbReference type="EMBL" id="NGO11952.1"/>
    </source>
</evidence>
<dbReference type="InterPro" id="IPR017441">
    <property type="entry name" value="Protein_kinase_ATP_BS"/>
</dbReference>
<proteinExistence type="predicted"/>
<evidence type="ECO:0000256" key="6">
    <source>
        <dbReference type="ARBA" id="ARBA00022840"/>
    </source>
</evidence>
<evidence type="ECO:0000256" key="9">
    <source>
        <dbReference type="SAM" id="Phobius"/>
    </source>
</evidence>
<keyword evidence="9" id="KW-0812">Transmembrane</keyword>